<dbReference type="PRINTS" id="PR00102">
    <property type="entry name" value="OTCASE"/>
</dbReference>
<reference evidence="9" key="1">
    <citation type="submission" date="2016-01" db="EMBL/GenBank/DDBJ databases">
        <authorList>
            <person name="Husnik F."/>
        </authorList>
    </citation>
    <scope>NUCLEOTIDE SEQUENCE [LARGE SCALE GENOMIC DNA]</scope>
</reference>
<dbReference type="InterPro" id="IPR036901">
    <property type="entry name" value="Asp/Orn_carbamoylTrfase_sf"/>
</dbReference>
<dbReference type="PRINTS" id="PR00100">
    <property type="entry name" value="AOTCASE"/>
</dbReference>
<dbReference type="PANTHER" id="PTHR45753">
    <property type="entry name" value="ORNITHINE CARBAMOYLTRANSFERASE, MITOCHONDRIAL"/>
    <property type="match status" value="1"/>
</dbReference>
<dbReference type="GO" id="GO:0042450">
    <property type="term" value="P:L-arginine biosynthetic process via ornithine"/>
    <property type="evidence" value="ECO:0007669"/>
    <property type="project" value="TreeGrafter"/>
</dbReference>
<evidence type="ECO:0000313" key="8">
    <source>
        <dbReference type="EMBL" id="CUX76663.1"/>
    </source>
</evidence>
<dbReference type="PANTHER" id="PTHR45753:SF3">
    <property type="entry name" value="ORNITHINE TRANSCARBAMYLASE, MITOCHONDRIAL"/>
    <property type="match status" value="1"/>
</dbReference>
<evidence type="ECO:0000259" key="6">
    <source>
        <dbReference type="Pfam" id="PF00185"/>
    </source>
</evidence>
<protein>
    <recommendedName>
        <fullName evidence="3">Ornithine carbamoyltransferase</fullName>
    </recommendedName>
</protein>
<dbReference type="PROSITE" id="PS00097">
    <property type="entry name" value="CARBAMOYLTRANSFERASE"/>
    <property type="match status" value="1"/>
</dbReference>
<sequence length="301" mass="32969">MFCAMTRQPRHFLQLSDLTRREYEGIFDAALRLRGNRRCSWPHKLRNKIAVLLFSKPSTRTRASIEAGVSMRGGASVYLDGRLTQIARGESPEDTAMVLGRYADVIVCRAGSHGILTRLAQSSCVPVVNALSDEYHPCQVASDVFTYADCRGYLDGRVVSWVGDANNMLLSWMQAARLFGFRLNVACPGGNPSTRAMVVGSEGCSYFDDPTEACSDADALCTDTMGSMGYRGASPCHPQCWRVCERALNRARPDAIVMHCLPSYRGVEISGSVADGSRSVVPQEAGNRLHVQQSIIEHLLA</sequence>
<dbReference type="AlphaFoldDB" id="A0A143WNG7"/>
<name>A0A143WNG7_TREPR</name>
<accession>A0A143WNG7</accession>
<dbReference type="InterPro" id="IPR006131">
    <property type="entry name" value="Asp_carbamoyltransf_Asp/Orn-bd"/>
</dbReference>
<comment type="similarity">
    <text evidence="5">Belongs to the aspartate/ornithine carbamoyltransferase superfamily.</text>
</comment>
<keyword evidence="4 5" id="KW-0808">Transferase</keyword>
<evidence type="ECO:0000256" key="4">
    <source>
        <dbReference type="ARBA" id="ARBA00022679"/>
    </source>
</evidence>
<dbReference type="Gene3D" id="3.40.50.1370">
    <property type="entry name" value="Aspartate/ornithine carbamoyltransferase"/>
    <property type="match status" value="2"/>
</dbReference>
<dbReference type="PATRIC" id="fig|189385.8.peg.35"/>
<feature type="domain" description="Aspartate/ornithine carbamoyltransferase carbamoyl-P binding" evidence="7">
    <location>
        <begin position="10"/>
        <end position="147"/>
    </location>
</feature>
<dbReference type="Proteomes" id="UP000075242">
    <property type="component" value="Chromosome I"/>
</dbReference>
<dbReference type="SUPFAM" id="SSF53671">
    <property type="entry name" value="Aspartate/ornithine carbamoyltransferase"/>
    <property type="match status" value="1"/>
</dbReference>
<feature type="domain" description="Aspartate/ornithine carbamoyltransferase Asp/Orn-binding" evidence="6">
    <location>
        <begin position="156"/>
        <end position="298"/>
    </location>
</feature>
<evidence type="ECO:0000256" key="5">
    <source>
        <dbReference type="RuleBase" id="RU003634"/>
    </source>
</evidence>
<dbReference type="InterPro" id="IPR002292">
    <property type="entry name" value="Orn/put_carbamltrans"/>
</dbReference>
<dbReference type="UniPathway" id="UPA00068">
    <property type="reaction ID" value="UER00112"/>
</dbReference>
<evidence type="ECO:0000259" key="7">
    <source>
        <dbReference type="Pfam" id="PF02729"/>
    </source>
</evidence>
<dbReference type="GO" id="GO:0019240">
    <property type="term" value="P:citrulline biosynthetic process"/>
    <property type="evidence" value="ECO:0007669"/>
    <property type="project" value="TreeGrafter"/>
</dbReference>
<organism evidence="8 9">
    <name type="scientific">Tremblaya princeps</name>
    <dbReference type="NCBI Taxonomy" id="189385"/>
    <lineage>
        <taxon>Bacteria</taxon>
        <taxon>Pseudomonadati</taxon>
        <taxon>Pseudomonadota</taxon>
        <taxon>Betaproteobacteria</taxon>
        <taxon>Candidatus Tremblayella</taxon>
    </lineage>
</organism>
<evidence type="ECO:0000256" key="3">
    <source>
        <dbReference type="ARBA" id="ARBA00016634"/>
    </source>
</evidence>
<dbReference type="GO" id="GO:0004585">
    <property type="term" value="F:ornithine carbamoyltransferase activity"/>
    <property type="evidence" value="ECO:0007669"/>
    <property type="project" value="TreeGrafter"/>
</dbReference>
<dbReference type="GO" id="GO:0016597">
    <property type="term" value="F:amino acid binding"/>
    <property type="evidence" value="ECO:0007669"/>
    <property type="project" value="InterPro"/>
</dbReference>
<evidence type="ECO:0000313" key="9">
    <source>
        <dbReference type="Proteomes" id="UP000075242"/>
    </source>
</evidence>
<evidence type="ECO:0000256" key="1">
    <source>
        <dbReference type="ARBA" id="ARBA00003822"/>
    </source>
</evidence>
<dbReference type="Pfam" id="PF00185">
    <property type="entry name" value="OTCace"/>
    <property type="match status" value="1"/>
</dbReference>
<comment type="pathway">
    <text evidence="2">Amino-acid biosynthesis; L-arginine biosynthesis; L-arginine from L-ornithine and carbamoyl phosphate: step 1/3.</text>
</comment>
<dbReference type="InterPro" id="IPR006130">
    <property type="entry name" value="Asp/Orn_carbamoylTrfase"/>
</dbReference>
<gene>
    <name evidence="8" type="primary">argF</name>
    <name evidence="8" type="ORF">MHIR_TP00026</name>
</gene>
<evidence type="ECO:0000256" key="2">
    <source>
        <dbReference type="ARBA" id="ARBA00004975"/>
    </source>
</evidence>
<proteinExistence type="inferred from homology"/>
<dbReference type="Pfam" id="PF02729">
    <property type="entry name" value="OTCace_N"/>
    <property type="match status" value="1"/>
</dbReference>
<dbReference type="EMBL" id="LN999011">
    <property type="protein sequence ID" value="CUX76663.1"/>
    <property type="molecule type" value="Genomic_DNA"/>
</dbReference>
<comment type="function">
    <text evidence="1">Reversibly catalyzes the transfer of the carbamoyl group from carbamoyl phosphate (CP) to the N(epsilon) atom of ornithine (ORN) to produce L-citrulline.</text>
</comment>
<dbReference type="InterPro" id="IPR006132">
    <property type="entry name" value="Asp/Orn_carbamoyltranf_P-bd"/>
</dbReference>